<dbReference type="CDD" id="cd12116">
    <property type="entry name" value="A_NRPS_Ta1_like"/>
    <property type="match status" value="1"/>
</dbReference>
<dbReference type="PROSITE" id="PS50075">
    <property type="entry name" value="CARRIER"/>
    <property type="match status" value="1"/>
</dbReference>
<feature type="domain" description="Carrier" evidence="3">
    <location>
        <begin position="775"/>
        <end position="850"/>
    </location>
</feature>
<sequence length="1274" mass="141336">MNYWRSKLAAPLPTLDLPADRPRPPQQTFRGAKYLCEIPEEIAARIEALSKAEKCTLSTTLLAAFKTLLFRYTGQEDVIVGSPAANRGRVELERLIGFFANTIVLRDDLSGNPTFRDLLRRVHRTALEAQAYQHVPFDALVEELHPARDLSHTPFFQTMFVLQSFEIHDTRMGDIRYQPLDAHTGTAKFDQTWELFRTPRGLLCSIEYNTDLFDEATIRRMAGHYQTLLTGIAAQPGAHLSDYTILTDAERHQILVEWNRTEAAYPLDQCVHQLVEAQAERTPDAVALIFGEEQMTYRELNQRANQLAHYLKQCGVTPNMLVGIHLDRSFEMLIGLLGILKAGGVYLPLDPAFPTERLHFMADDAQISVLVTQTSLQTTFASSRQTIHIICVDADWPKIAEYPDTMPVTSTTSEQLCYILYTSGSTGKPKGVQITHRNFVNFLCAMQKQPGIQPTDVLLAVTTLSFDIAGLELFLPLISGARIVLARKEDTYDGSRLLHYFQHAGITMMQATPVSWRLLIAAGWDGTPAVKALCGGEALPYDLKQQLIGKTSSLWNMYGPTETTIWSTVDQVLPTEDVITIGRPIANTQMYILDRHFQPVPVGILGDLYIGGEGVSPGYFHRPELSQERFLANPFNGDQEARIYRTGDLARYRADGRIEFFGRSDFQVKIRGYRIELGEIETVLAKHPAILEVVVVARGDADHPQLAAYIVFAEQKIATEQELRDWLKRDVPDYMIPATFTFLSAMPLTPNGKVDRRALPDPERQAALQEETFAPPRTALERQIAEVWAEAFGMFFVGIHDNFFLLGGQSLLAMQVAAKLSVALRQPVNVRLLFQHPTIAKLAAALETLPAQEIAEPPACCQAQPPERPAAAEQPAASAELFTFEHRPLLSLYAVGKLPPCDAVALDYLTEGLIRKTGLEATELIDRWCQHLPTLYNISDTPWGRIGYVMLPFTDTELFGRHAELLESAADAIETARLLGARTVAFTGLLAFATNYCRDMQPLLAGRANLPSITTGHGAISSAYILNLQAILQQSGRQIAEERVAFIDLGSLGGSVLRLMLRIVGHPAEILLCDLPHRAASLETMRRDIIERFDFQGDIRIVALTPEQINEAYAATLFISAFQIAGLLDIGKVQPGALIVGPACFEQAALLTRLQERGDLLATVGGVVRLPSPIRESAYRPRALEQHLTSGILEEFNAKGDSHDLPSCAFSSLLSSCVPGIAPTVGEVDEQDALPYYEALQRLECQGTALHVGNTPISPEIIQSFRQRFGRGEK</sequence>
<evidence type="ECO:0000313" key="5">
    <source>
        <dbReference type="Proteomes" id="UP000030700"/>
    </source>
</evidence>
<evidence type="ECO:0000256" key="2">
    <source>
        <dbReference type="ARBA" id="ARBA00022553"/>
    </source>
</evidence>
<dbReference type="SUPFAM" id="SSF47336">
    <property type="entry name" value="ACP-like"/>
    <property type="match status" value="1"/>
</dbReference>
<dbReference type="InterPro" id="IPR010071">
    <property type="entry name" value="AA_adenyl_dom"/>
</dbReference>
<dbReference type="GO" id="GO:0003824">
    <property type="term" value="F:catalytic activity"/>
    <property type="evidence" value="ECO:0007669"/>
    <property type="project" value="InterPro"/>
</dbReference>
<accession>A0A0S6VRY5</accession>
<dbReference type="STRING" id="1499966.U14_01359"/>
<name>A0A0S6VRY5_9BACT</name>
<dbReference type="Pfam" id="PF00501">
    <property type="entry name" value="AMP-binding"/>
    <property type="match status" value="1"/>
</dbReference>
<dbReference type="InterPro" id="IPR036736">
    <property type="entry name" value="ACP-like_sf"/>
</dbReference>
<dbReference type="GO" id="GO:0043041">
    <property type="term" value="P:amino acid activation for nonribosomal peptide biosynthetic process"/>
    <property type="evidence" value="ECO:0007669"/>
    <property type="project" value="TreeGrafter"/>
</dbReference>
<dbReference type="Gene3D" id="3.40.50.980">
    <property type="match status" value="2"/>
</dbReference>
<dbReference type="Gene3D" id="3.30.559.10">
    <property type="entry name" value="Chloramphenicol acetyltransferase-like domain"/>
    <property type="match status" value="1"/>
</dbReference>
<dbReference type="Pfam" id="PF00550">
    <property type="entry name" value="PP-binding"/>
    <property type="match status" value="1"/>
</dbReference>
<evidence type="ECO:0000256" key="1">
    <source>
        <dbReference type="ARBA" id="ARBA00022450"/>
    </source>
</evidence>
<dbReference type="SUPFAM" id="SSF52777">
    <property type="entry name" value="CoA-dependent acyltransferases"/>
    <property type="match status" value="1"/>
</dbReference>
<dbReference type="PANTHER" id="PTHR45527:SF1">
    <property type="entry name" value="FATTY ACID SYNTHASE"/>
    <property type="match status" value="1"/>
</dbReference>
<evidence type="ECO:0000313" key="4">
    <source>
        <dbReference type="EMBL" id="GAK50133.1"/>
    </source>
</evidence>
<dbReference type="SUPFAM" id="SSF56801">
    <property type="entry name" value="Acetyl-CoA synthetase-like"/>
    <property type="match status" value="1"/>
</dbReference>
<dbReference type="HOGENOM" id="CLU_000022_2_4_0"/>
<dbReference type="InterPro" id="IPR045851">
    <property type="entry name" value="AMP-bd_C_sf"/>
</dbReference>
<dbReference type="GO" id="GO:0044550">
    <property type="term" value="P:secondary metabolite biosynthetic process"/>
    <property type="evidence" value="ECO:0007669"/>
    <property type="project" value="UniProtKB-ARBA"/>
</dbReference>
<dbReference type="FunFam" id="2.30.38.10:FF:000001">
    <property type="entry name" value="Non-ribosomal peptide synthetase PvdI"/>
    <property type="match status" value="1"/>
</dbReference>
<dbReference type="InterPro" id="IPR025110">
    <property type="entry name" value="AMP-bd_C"/>
</dbReference>
<organism evidence="4">
    <name type="scientific">Candidatus Moduliflexus flocculans</name>
    <dbReference type="NCBI Taxonomy" id="1499966"/>
    <lineage>
        <taxon>Bacteria</taxon>
        <taxon>Candidatus Moduliflexota</taxon>
        <taxon>Candidatus Moduliflexia</taxon>
        <taxon>Candidatus Moduliflexales</taxon>
        <taxon>Candidatus Moduliflexaceae</taxon>
    </lineage>
</organism>
<dbReference type="InterPro" id="IPR000873">
    <property type="entry name" value="AMP-dep_synth/lig_dom"/>
</dbReference>
<dbReference type="NCBIfam" id="TIGR01733">
    <property type="entry name" value="AA-adenyl-dom"/>
    <property type="match status" value="1"/>
</dbReference>
<dbReference type="GO" id="GO:0005737">
    <property type="term" value="C:cytoplasm"/>
    <property type="evidence" value="ECO:0007669"/>
    <property type="project" value="TreeGrafter"/>
</dbReference>
<dbReference type="PANTHER" id="PTHR45527">
    <property type="entry name" value="NONRIBOSOMAL PEPTIDE SYNTHETASE"/>
    <property type="match status" value="1"/>
</dbReference>
<dbReference type="InterPro" id="IPR020806">
    <property type="entry name" value="PKS_PP-bd"/>
</dbReference>
<dbReference type="CDD" id="cd19531">
    <property type="entry name" value="LCL_NRPS-like"/>
    <property type="match status" value="1"/>
</dbReference>
<dbReference type="Gene3D" id="1.10.1200.10">
    <property type="entry name" value="ACP-like"/>
    <property type="match status" value="1"/>
</dbReference>
<dbReference type="SMART" id="SM00823">
    <property type="entry name" value="PKS_PP"/>
    <property type="match status" value="1"/>
</dbReference>
<dbReference type="Gene3D" id="2.30.38.10">
    <property type="entry name" value="Luciferase, Domain 3"/>
    <property type="match status" value="1"/>
</dbReference>
<dbReference type="Gene3D" id="3.30.559.30">
    <property type="entry name" value="Nonribosomal peptide synthetase, condensation domain"/>
    <property type="match status" value="1"/>
</dbReference>
<dbReference type="PROSITE" id="PS00455">
    <property type="entry name" value="AMP_BINDING"/>
    <property type="match status" value="1"/>
</dbReference>
<evidence type="ECO:0000259" key="3">
    <source>
        <dbReference type="PROSITE" id="PS50075"/>
    </source>
</evidence>
<dbReference type="FunFam" id="3.40.50.12780:FF:000012">
    <property type="entry name" value="Non-ribosomal peptide synthetase"/>
    <property type="match status" value="1"/>
</dbReference>
<protein>
    <submittedName>
        <fullName evidence="4">Amino acid adenylation domain protein</fullName>
    </submittedName>
</protein>
<dbReference type="FunFam" id="3.40.50.980:FF:000001">
    <property type="entry name" value="Non-ribosomal peptide synthetase"/>
    <property type="match status" value="1"/>
</dbReference>
<proteinExistence type="predicted"/>
<reference evidence="4" key="1">
    <citation type="journal article" date="2015" name="PeerJ">
        <title>First genomic representation of candidate bacterial phylum KSB3 points to enhanced environmental sensing as a trigger of wastewater bulking.</title>
        <authorList>
            <person name="Sekiguchi Y."/>
            <person name="Ohashi A."/>
            <person name="Parks D.H."/>
            <person name="Yamauchi T."/>
            <person name="Tyson G.W."/>
            <person name="Hugenholtz P."/>
        </authorList>
    </citation>
    <scope>NUCLEOTIDE SEQUENCE [LARGE SCALE GENOMIC DNA]</scope>
</reference>
<keyword evidence="1" id="KW-0596">Phosphopantetheine</keyword>
<dbReference type="InterPro" id="IPR001242">
    <property type="entry name" value="Condensation_dom"/>
</dbReference>
<dbReference type="Pfam" id="PF13193">
    <property type="entry name" value="AMP-binding_C"/>
    <property type="match status" value="1"/>
</dbReference>
<dbReference type="Gene3D" id="3.30.300.30">
    <property type="match status" value="1"/>
</dbReference>
<dbReference type="InterPro" id="IPR023213">
    <property type="entry name" value="CAT-like_dom_sf"/>
</dbReference>
<dbReference type="FunFam" id="3.30.300.30:FF:000010">
    <property type="entry name" value="Enterobactin synthetase component F"/>
    <property type="match status" value="1"/>
</dbReference>
<dbReference type="GO" id="GO:0031177">
    <property type="term" value="F:phosphopantetheine binding"/>
    <property type="evidence" value="ECO:0007669"/>
    <property type="project" value="InterPro"/>
</dbReference>
<dbReference type="InterPro" id="IPR009081">
    <property type="entry name" value="PP-bd_ACP"/>
</dbReference>
<dbReference type="InterPro" id="IPR020845">
    <property type="entry name" value="AMP-binding_CS"/>
</dbReference>
<keyword evidence="2" id="KW-0597">Phosphoprotein</keyword>
<dbReference type="AlphaFoldDB" id="A0A0S6VRY5"/>
<dbReference type="Pfam" id="PF00668">
    <property type="entry name" value="Condensation"/>
    <property type="match status" value="1"/>
</dbReference>
<keyword evidence="5" id="KW-1185">Reference proteome</keyword>
<gene>
    <name evidence="4" type="ORF">U14_01359</name>
</gene>
<dbReference type="EMBL" id="DF820456">
    <property type="protein sequence ID" value="GAK50133.1"/>
    <property type="molecule type" value="Genomic_DNA"/>
</dbReference>
<dbReference type="Proteomes" id="UP000030700">
    <property type="component" value="Unassembled WGS sequence"/>
</dbReference>